<dbReference type="InterPro" id="IPR015915">
    <property type="entry name" value="Kelch-typ_b-propeller"/>
</dbReference>
<keyword evidence="1" id="KW-0812">Transmembrane</keyword>
<reference evidence="3" key="1">
    <citation type="submission" date="2021-01" db="EMBL/GenBank/DDBJ databases">
        <authorList>
            <person name="Bezrukov I."/>
        </authorList>
    </citation>
    <scope>NUCLEOTIDE SEQUENCE</scope>
</reference>
<dbReference type="CDD" id="cd22157">
    <property type="entry name" value="F-box_AtFBW1-like"/>
    <property type="match status" value="1"/>
</dbReference>
<gene>
    <name evidence="3" type="ORF">AARE701A_LOCUS14077</name>
</gene>
<dbReference type="AlphaFoldDB" id="A0A8S2ADV6"/>
<dbReference type="InterPro" id="IPR001810">
    <property type="entry name" value="F-box_dom"/>
</dbReference>
<dbReference type="InterPro" id="IPR011043">
    <property type="entry name" value="Gal_Oxase/kelch_b-propeller"/>
</dbReference>
<dbReference type="InterPro" id="IPR017451">
    <property type="entry name" value="F-box-assoc_interact_dom"/>
</dbReference>
<proteinExistence type="predicted"/>
<evidence type="ECO:0000259" key="2">
    <source>
        <dbReference type="SMART" id="SM00256"/>
    </source>
</evidence>
<evidence type="ECO:0000313" key="3">
    <source>
        <dbReference type="EMBL" id="CAE6081072.1"/>
    </source>
</evidence>
<dbReference type="PANTHER" id="PTHR31111">
    <property type="entry name" value="BNAA05G37150D PROTEIN-RELATED"/>
    <property type="match status" value="1"/>
</dbReference>
<feature type="transmembrane region" description="Helical" evidence="1">
    <location>
        <begin position="410"/>
        <end position="429"/>
    </location>
</feature>
<dbReference type="Proteomes" id="UP000682877">
    <property type="component" value="Chromosome 5"/>
</dbReference>
<keyword evidence="1" id="KW-1133">Transmembrane helix</keyword>
<keyword evidence="4" id="KW-1185">Reference proteome</keyword>
<dbReference type="PANTHER" id="PTHR31111:SF113">
    <property type="entry name" value="F-BOX ASSOCIATED UBIQUITINATION EFFECTOR FAMILY PROTEIN"/>
    <property type="match status" value="1"/>
</dbReference>
<dbReference type="EMBL" id="LR999455">
    <property type="protein sequence ID" value="CAE6081072.1"/>
    <property type="molecule type" value="Genomic_DNA"/>
</dbReference>
<dbReference type="InterPro" id="IPR036047">
    <property type="entry name" value="F-box-like_dom_sf"/>
</dbReference>
<keyword evidence="1" id="KW-0472">Membrane</keyword>
<accession>A0A8S2ADV6</accession>
<sequence length="435" mass="50458">MIRMEEEEEENPKMIRMEEEEEENPNPVYINEDLVEDILLRLPLKTILKFKTVSKQWRSILESKSFVERRKSVQKNPKILAAGELRFQGDAEIDVVYLQCHDATTRPSLTCDGLVCIPVTDWVNVLNPSTGEFLRFPSGPSHYGNQLITGEVWWSEVFPGYWAMGFGRDEVKGSYKVVRMLYEFNYFEILDVDIGEWRKLTPPPYKIEATRKSACVNGSIYWLNLMHRSKILALDLHTEEFRDVPVLPPPRYTGGTRIVNLENRLAVADTCFDPEWALEIWSMDAQEETWTMTYFIRLSHLISTPIFWRKWFTPMAVSKQGNLFFCDSEKRLFKYYPETDYLCCLSPDFCVITPFVENLVSLRSQPGSVPKISTSGYQYGLSYLQPGCVPKISTSPHRSRISNIVGRMELLFPNILLTSTLVSLIIFGYRYKYST</sequence>
<name>A0A8S2ADV6_ARAAE</name>
<dbReference type="Pfam" id="PF07734">
    <property type="entry name" value="FBA_1"/>
    <property type="match status" value="1"/>
</dbReference>
<organism evidence="3 4">
    <name type="scientific">Arabidopsis arenosa</name>
    <name type="common">Sand rock-cress</name>
    <name type="synonym">Cardaminopsis arenosa</name>
    <dbReference type="NCBI Taxonomy" id="38785"/>
    <lineage>
        <taxon>Eukaryota</taxon>
        <taxon>Viridiplantae</taxon>
        <taxon>Streptophyta</taxon>
        <taxon>Embryophyta</taxon>
        <taxon>Tracheophyta</taxon>
        <taxon>Spermatophyta</taxon>
        <taxon>Magnoliopsida</taxon>
        <taxon>eudicotyledons</taxon>
        <taxon>Gunneridae</taxon>
        <taxon>Pentapetalae</taxon>
        <taxon>rosids</taxon>
        <taxon>malvids</taxon>
        <taxon>Brassicales</taxon>
        <taxon>Brassicaceae</taxon>
        <taxon>Camelineae</taxon>
        <taxon>Arabidopsis</taxon>
    </lineage>
</organism>
<dbReference type="SMART" id="SM00256">
    <property type="entry name" value="FBOX"/>
    <property type="match status" value="1"/>
</dbReference>
<protein>
    <recommendedName>
        <fullName evidence="2">F-box domain-containing protein</fullName>
    </recommendedName>
</protein>
<dbReference type="SUPFAM" id="SSF81383">
    <property type="entry name" value="F-box domain"/>
    <property type="match status" value="1"/>
</dbReference>
<dbReference type="SUPFAM" id="SSF50965">
    <property type="entry name" value="Galactose oxidase, central domain"/>
    <property type="match status" value="1"/>
</dbReference>
<dbReference type="Gene3D" id="2.120.10.80">
    <property type="entry name" value="Kelch-type beta propeller"/>
    <property type="match status" value="1"/>
</dbReference>
<feature type="domain" description="F-box" evidence="2">
    <location>
        <begin position="30"/>
        <end position="70"/>
    </location>
</feature>
<evidence type="ECO:0000256" key="1">
    <source>
        <dbReference type="SAM" id="Phobius"/>
    </source>
</evidence>
<dbReference type="NCBIfam" id="TIGR01640">
    <property type="entry name" value="F_box_assoc_1"/>
    <property type="match status" value="1"/>
</dbReference>
<evidence type="ECO:0000313" key="4">
    <source>
        <dbReference type="Proteomes" id="UP000682877"/>
    </source>
</evidence>
<dbReference type="InterPro" id="IPR006527">
    <property type="entry name" value="F-box-assoc_dom_typ1"/>
</dbReference>
<dbReference type="Pfam" id="PF00646">
    <property type="entry name" value="F-box"/>
    <property type="match status" value="1"/>
</dbReference>